<evidence type="ECO:0000256" key="7">
    <source>
        <dbReference type="SAM" id="MobiDB-lite"/>
    </source>
</evidence>
<comment type="subcellular location">
    <subcellularLocation>
        <location evidence="1">Cell projection</location>
        <location evidence="1">Cilium</location>
        <location evidence="1">Flagellum</location>
    </subcellularLocation>
</comment>
<keyword evidence="6" id="KW-0966">Cell projection</keyword>
<dbReference type="GO" id="GO:0031514">
    <property type="term" value="C:motile cilium"/>
    <property type="evidence" value="ECO:0007669"/>
    <property type="project" value="UniProtKB-SubCell"/>
</dbReference>
<evidence type="ECO:0000313" key="8">
    <source>
        <dbReference type="EMBL" id="CAH0554373.1"/>
    </source>
</evidence>
<dbReference type="OrthoDB" id="300500at2759"/>
<evidence type="ECO:0000256" key="3">
    <source>
        <dbReference type="ARBA" id="ARBA00022737"/>
    </source>
</evidence>
<dbReference type="SMART" id="SM00698">
    <property type="entry name" value="MORN"/>
    <property type="match status" value="2"/>
</dbReference>
<dbReference type="PANTHER" id="PTHR46437:SF1">
    <property type="entry name" value="MORN REPEAT-CONTAINING PROTEIN 5"/>
    <property type="match status" value="1"/>
</dbReference>
<dbReference type="SUPFAM" id="SSF82185">
    <property type="entry name" value="Histone H3 K4-specific methyltransferase SET7/9 N-terminal domain"/>
    <property type="match status" value="1"/>
</dbReference>
<name>A0A9P0B384_BRAAE</name>
<feature type="compositionally biased region" description="Acidic residues" evidence="7">
    <location>
        <begin position="466"/>
        <end position="490"/>
    </location>
</feature>
<dbReference type="Pfam" id="PF02493">
    <property type="entry name" value="MORN"/>
    <property type="match status" value="2"/>
</dbReference>
<sequence>MVSIENEDVEKILEIIEEHRKSLTLTSRLDFKDERRQKSSITTDWESVLKDDETNIAQVNTEDTQSNHMHAGFMEYERPLEEFCTGSKYEGSWNTLGFSGYGKYIFPHGPTYEGEFSDGLFHGSGQITYTTGDKQKILSAIFRNGDILEDTVSFQVGVKKLTATNMEYCIMPDRRFNIELSLNPLPAVTDEYLTNAETPRKLYEKTYDVGNGYFDVKRNVIIEDDPEEQQAKILIPKKEHQDWIVAHCRADKDFPVGHQPSLYEFWMAGRTMERVRSGFLVKEDSQSISYRDSTDSEDITVITSEANSTVGSTSLAYDNLAKAISEIKLLLHSVNENICPQDSVSDNVAINYMDSIIDYIQRQYVGLSDSNIMEEHEQSVQDGRSIPSTYPDEDIKEYLKKMSPGGYEETPIKPIKIRSKQVVTRETYQLHSDDDDDDDEPMSDVDFSLEDLDDDLDLLSETIEKVEEDDEAKEDEAEEDDVAGDMNEDG</sequence>
<evidence type="ECO:0000256" key="2">
    <source>
        <dbReference type="ARBA" id="ARBA00016322"/>
    </source>
</evidence>
<feature type="compositionally biased region" description="Acidic residues" evidence="7">
    <location>
        <begin position="433"/>
        <end position="458"/>
    </location>
</feature>
<dbReference type="AlphaFoldDB" id="A0A9P0B384"/>
<protein>
    <recommendedName>
        <fullName evidence="2">MORN repeat-containing protein 5</fullName>
    </recommendedName>
</protein>
<dbReference type="InterPro" id="IPR042814">
    <property type="entry name" value="Morn5"/>
</dbReference>
<evidence type="ECO:0000256" key="4">
    <source>
        <dbReference type="ARBA" id="ARBA00022846"/>
    </source>
</evidence>
<dbReference type="EMBL" id="OV121135">
    <property type="protein sequence ID" value="CAH0554373.1"/>
    <property type="molecule type" value="Genomic_DNA"/>
</dbReference>
<evidence type="ECO:0000256" key="6">
    <source>
        <dbReference type="ARBA" id="ARBA00023273"/>
    </source>
</evidence>
<evidence type="ECO:0000256" key="5">
    <source>
        <dbReference type="ARBA" id="ARBA00023069"/>
    </source>
</evidence>
<evidence type="ECO:0000256" key="1">
    <source>
        <dbReference type="ARBA" id="ARBA00004230"/>
    </source>
</evidence>
<dbReference type="Proteomes" id="UP001154078">
    <property type="component" value="Chromosome 4"/>
</dbReference>
<keyword evidence="4" id="KW-0282">Flagellum</keyword>
<dbReference type="Gene3D" id="2.20.110.10">
    <property type="entry name" value="Histone H3 K4-specific methyltransferase SET7/9 N-terminal domain"/>
    <property type="match status" value="1"/>
</dbReference>
<feature type="region of interest" description="Disordered" evidence="7">
    <location>
        <begin position="426"/>
        <end position="490"/>
    </location>
</feature>
<organism evidence="8 9">
    <name type="scientific">Brassicogethes aeneus</name>
    <name type="common">Rape pollen beetle</name>
    <name type="synonym">Meligethes aeneus</name>
    <dbReference type="NCBI Taxonomy" id="1431903"/>
    <lineage>
        <taxon>Eukaryota</taxon>
        <taxon>Metazoa</taxon>
        <taxon>Ecdysozoa</taxon>
        <taxon>Arthropoda</taxon>
        <taxon>Hexapoda</taxon>
        <taxon>Insecta</taxon>
        <taxon>Pterygota</taxon>
        <taxon>Neoptera</taxon>
        <taxon>Endopterygota</taxon>
        <taxon>Coleoptera</taxon>
        <taxon>Polyphaga</taxon>
        <taxon>Cucujiformia</taxon>
        <taxon>Nitidulidae</taxon>
        <taxon>Meligethinae</taxon>
        <taxon>Brassicogethes</taxon>
    </lineage>
</organism>
<gene>
    <name evidence="8" type="ORF">MELIAE_LOCUS5974</name>
</gene>
<reference evidence="8" key="1">
    <citation type="submission" date="2021-12" db="EMBL/GenBank/DDBJ databases">
        <authorList>
            <person name="King R."/>
        </authorList>
    </citation>
    <scope>NUCLEOTIDE SEQUENCE</scope>
</reference>
<keyword evidence="3" id="KW-0677">Repeat</keyword>
<accession>A0A9P0B384</accession>
<dbReference type="PANTHER" id="PTHR46437">
    <property type="entry name" value="MORN REPEAT-CONTAINING PROTEIN 5"/>
    <property type="match status" value="1"/>
</dbReference>
<evidence type="ECO:0000313" key="9">
    <source>
        <dbReference type="Proteomes" id="UP001154078"/>
    </source>
</evidence>
<proteinExistence type="predicted"/>
<dbReference type="InterPro" id="IPR003409">
    <property type="entry name" value="MORN"/>
</dbReference>
<keyword evidence="5" id="KW-0969">Cilium</keyword>
<keyword evidence="9" id="KW-1185">Reference proteome</keyword>